<dbReference type="Gene3D" id="1.10.287.130">
    <property type="match status" value="1"/>
</dbReference>
<accession>A0A8J8P0I2</accession>
<dbReference type="Gene3D" id="3.30.565.10">
    <property type="entry name" value="Histidine kinase-like ATPase, C-terminal domain"/>
    <property type="match status" value="1"/>
</dbReference>
<evidence type="ECO:0000256" key="2">
    <source>
        <dbReference type="ARBA" id="ARBA00012438"/>
    </source>
</evidence>
<dbReference type="OrthoDB" id="60033at2759"/>
<dbReference type="InterPro" id="IPR003661">
    <property type="entry name" value="HisK_dim/P_dom"/>
</dbReference>
<comment type="caution">
    <text evidence="10">The sequence shown here is derived from an EMBL/GenBank/DDBJ whole genome shotgun (WGS) entry which is preliminary data.</text>
</comment>
<feature type="transmembrane region" description="Helical" evidence="8">
    <location>
        <begin position="152"/>
        <end position="173"/>
    </location>
</feature>
<dbReference type="PROSITE" id="PS50109">
    <property type="entry name" value="HIS_KIN"/>
    <property type="match status" value="1"/>
</dbReference>
<dbReference type="EC" id="2.7.13.3" evidence="2"/>
<evidence type="ECO:0000256" key="7">
    <source>
        <dbReference type="SAM" id="MobiDB-lite"/>
    </source>
</evidence>
<dbReference type="InterPro" id="IPR036890">
    <property type="entry name" value="HATPase_C_sf"/>
</dbReference>
<dbReference type="GO" id="GO:0000155">
    <property type="term" value="F:phosphorelay sensor kinase activity"/>
    <property type="evidence" value="ECO:0007669"/>
    <property type="project" value="InterPro"/>
</dbReference>
<keyword evidence="3" id="KW-0597">Phosphoprotein</keyword>
<dbReference type="InterPro" id="IPR003594">
    <property type="entry name" value="HATPase_dom"/>
</dbReference>
<keyword evidence="5" id="KW-0418">Kinase</keyword>
<feature type="transmembrane region" description="Helical" evidence="8">
    <location>
        <begin position="124"/>
        <end position="145"/>
    </location>
</feature>
<dbReference type="InterPro" id="IPR050736">
    <property type="entry name" value="Sensor_HK_Regulatory"/>
</dbReference>
<evidence type="ECO:0000256" key="5">
    <source>
        <dbReference type="ARBA" id="ARBA00022777"/>
    </source>
</evidence>
<reference evidence="10" key="1">
    <citation type="submission" date="2019-06" db="EMBL/GenBank/DDBJ databases">
        <authorList>
            <person name="Zheng W."/>
        </authorList>
    </citation>
    <scope>NUCLEOTIDE SEQUENCE</scope>
    <source>
        <strain evidence="10">QDHG01</strain>
    </source>
</reference>
<comment type="catalytic activity">
    <reaction evidence="1">
        <text>ATP + protein L-histidine = ADP + protein N-phospho-L-histidine.</text>
        <dbReference type="EC" id="2.7.13.3"/>
    </reaction>
</comment>
<name>A0A8J8P0I2_HALGN</name>
<dbReference type="PANTHER" id="PTHR43711:SF26">
    <property type="entry name" value="SENSOR HISTIDINE KINASE RCSC"/>
    <property type="match status" value="1"/>
</dbReference>
<dbReference type="PANTHER" id="PTHR43711">
    <property type="entry name" value="TWO-COMPONENT HISTIDINE KINASE"/>
    <property type="match status" value="1"/>
</dbReference>
<dbReference type="Proteomes" id="UP000785679">
    <property type="component" value="Unassembled WGS sequence"/>
</dbReference>
<feature type="transmembrane region" description="Helical" evidence="8">
    <location>
        <begin position="90"/>
        <end position="112"/>
    </location>
</feature>
<keyword evidence="8" id="KW-1133">Transmembrane helix</keyword>
<evidence type="ECO:0000256" key="6">
    <source>
        <dbReference type="ARBA" id="ARBA00023012"/>
    </source>
</evidence>
<evidence type="ECO:0000256" key="4">
    <source>
        <dbReference type="ARBA" id="ARBA00022679"/>
    </source>
</evidence>
<feature type="region of interest" description="Disordered" evidence="7">
    <location>
        <begin position="1"/>
        <end position="27"/>
    </location>
</feature>
<proteinExistence type="predicted"/>
<keyword evidence="6" id="KW-0902">Two-component regulatory system</keyword>
<dbReference type="EMBL" id="RRYP01003851">
    <property type="protein sequence ID" value="TNV83426.1"/>
    <property type="molecule type" value="Genomic_DNA"/>
</dbReference>
<keyword evidence="4" id="KW-0808">Transferase</keyword>
<protein>
    <recommendedName>
        <fullName evidence="2">histidine kinase</fullName>
        <ecNumber evidence="2">2.7.13.3</ecNumber>
    </recommendedName>
</protein>
<dbReference type="SMART" id="SM00387">
    <property type="entry name" value="HATPase_c"/>
    <property type="match status" value="1"/>
</dbReference>
<dbReference type="SUPFAM" id="SSF55874">
    <property type="entry name" value="ATPase domain of HSP90 chaperone/DNA topoisomerase II/histidine kinase"/>
    <property type="match status" value="1"/>
</dbReference>
<dbReference type="PRINTS" id="PR00344">
    <property type="entry name" value="BCTRLSENSOR"/>
</dbReference>
<evidence type="ECO:0000313" key="10">
    <source>
        <dbReference type="EMBL" id="TNV83426.1"/>
    </source>
</evidence>
<sequence length="815" mass="93247">MKQTPIKKVTIHQPEPEPQLPQDVDNADAKDDETMLDSIMELVNKTRVKRGKRKGETSSRYEQSIISLKYLDQSLEQEYQIYLQECIMNMAFSMLLQSYFLISVTTVNQILLFFGDDKFSLRRLLGDIAMLAITAFFVQLSYFLIKKFPRLRLYYVFLLSFSNGFLITEIQILSFNRINLIEGFSAYCVGVSAYMLASYDQFLVTGAFFGGSIYMIGRMALAYGFSHELLRFSIFHLAAIILLCVSSRAQDQSKRQQFMAFHQQKQLVQLFRTVVRANHDGIIITSKDQVLYNNSKVLKIMKIGENQQIFPPNIELDNTQNAENSSRELRQQQHQLTRKSNSNELMDNLVKEQIIRTLKSAIVNSSEENVLPIKKNTNIQGEQINLEDIELQGGQLHNSTICQSNMWDYIQMKEKLCNNGKESHINLVDCSKLDGLFFDLNQNGEYDPNALQAKLQLFSQVVEIVPGSRLVVSTIRDMSTWLELEKQRHLTQFKTVAFAQAAHEFKNPLNAIMTSLDLIQDSIINPRDKMYYQTAKNCSELMLYLIKDILDLSQIEARSFILNQNNVKIQALLEECTSIFSFIAKQKGISLIIDQSVQDDLPHEVYMDGNRLKQIIINLVSNAIKYTEKGFVKIIGQKDPITQTFTIIVQDTGVGMTSEQIGMLFTAFTKIMTNRHLNKEGVGLGLSISSNLAKALGGEIKVQSQLQLGSAFQLKLPWNQPVLSRISSRRLNNFSRRSESSDHLFITEDNQTPFSDQIKSMIFQNQGQQPKLTPQMIYSTQLPKNNRRANSSSKIGKRNSQLFAVLEERYDDEEQ</sequence>
<dbReference type="AlphaFoldDB" id="A0A8J8P0I2"/>
<organism evidence="10 11">
    <name type="scientific">Halteria grandinella</name>
    <dbReference type="NCBI Taxonomy" id="5974"/>
    <lineage>
        <taxon>Eukaryota</taxon>
        <taxon>Sar</taxon>
        <taxon>Alveolata</taxon>
        <taxon>Ciliophora</taxon>
        <taxon>Intramacronucleata</taxon>
        <taxon>Spirotrichea</taxon>
        <taxon>Stichotrichia</taxon>
        <taxon>Sporadotrichida</taxon>
        <taxon>Halteriidae</taxon>
        <taxon>Halteria</taxon>
    </lineage>
</organism>
<dbReference type="SUPFAM" id="SSF47384">
    <property type="entry name" value="Homodimeric domain of signal transducing histidine kinase"/>
    <property type="match status" value="1"/>
</dbReference>
<dbReference type="CDD" id="cd00082">
    <property type="entry name" value="HisKA"/>
    <property type="match status" value="1"/>
</dbReference>
<dbReference type="InterPro" id="IPR005467">
    <property type="entry name" value="His_kinase_dom"/>
</dbReference>
<evidence type="ECO:0000256" key="1">
    <source>
        <dbReference type="ARBA" id="ARBA00000085"/>
    </source>
</evidence>
<feature type="transmembrane region" description="Helical" evidence="8">
    <location>
        <begin position="229"/>
        <end position="249"/>
    </location>
</feature>
<evidence type="ECO:0000313" key="11">
    <source>
        <dbReference type="Proteomes" id="UP000785679"/>
    </source>
</evidence>
<feature type="domain" description="Histidine kinase" evidence="9">
    <location>
        <begin position="500"/>
        <end position="720"/>
    </location>
</feature>
<keyword evidence="11" id="KW-1185">Reference proteome</keyword>
<keyword evidence="8" id="KW-0812">Transmembrane</keyword>
<dbReference type="InterPro" id="IPR036097">
    <property type="entry name" value="HisK_dim/P_sf"/>
</dbReference>
<dbReference type="SMART" id="SM00388">
    <property type="entry name" value="HisKA"/>
    <property type="match status" value="1"/>
</dbReference>
<dbReference type="Pfam" id="PF00512">
    <property type="entry name" value="HisKA"/>
    <property type="match status" value="1"/>
</dbReference>
<evidence type="ECO:0000256" key="8">
    <source>
        <dbReference type="SAM" id="Phobius"/>
    </source>
</evidence>
<feature type="transmembrane region" description="Helical" evidence="8">
    <location>
        <begin position="193"/>
        <end position="217"/>
    </location>
</feature>
<evidence type="ECO:0000259" key="9">
    <source>
        <dbReference type="PROSITE" id="PS50109"/>
    </source>
</evidence>
<keyword evidence="8" id="KW-0472">Membrane</keyword>
<evidence type="ECO:0000256" key="3">
    <source>
        <dbReference type="ARBA" id="ARBA00022553"/>
    </source>
</evidence>
<dbReference type="Pfam" id="PF02518">
    <property type="entry name" value="HATPase_c"/>
    <property type="match status" value="1"/>
</dbReference>
<dbReference type="InterPro" id="IPR004358">
    <property type="entry name" value="Sig_transdc_His_kin-like_C"/>
</dbReference>
<gene>
    <name evidence="10" type="ORF">FGO68_gene1331</name>
</gene>